<dbReference type="RefSeq" id="WP_036943386.1">
    <property type="nucleotide sequence ID" value="NZ_JQKC01000021.1"/>
</dbReference>
<feature type="chain" id="PRO_5005566481" evidence="3">
    <location>
        <begin position="26"/>
        <end position="1171"/>
    </location>
</feature>
<dbReference type="PANTHER" id="PTHR37841:SF1">
    <property type="entry name" value="DUF3298 DOMAIN-CONTAINING PROTEIN"/>
    <property type="match status" value="1"/>
</dbReference>
<keyword evidence="1" id="KW-0677">Repeat</keyword>
<feature type="region of interest" description="Disordered" evidence="2">
    <location>
        <begin position="916"/>
        <end position="973"/>
    </location>
</feature>
<dbReference type="Gene3D" id="3.40.50.12480">
    <property type="match status" value="1"/>
</dbReference>
<comment type="caution">
    <text evidence="5">The sequence shown here is derived from an EMBL/GenBank/DDBJ whole genome shotgun (WGS) entry which is preliminary data.</text>
</comment>
<keyword evidence="3" id="KW-0732">Signal</keyword>
<dbReference type="STRING" id="398512.Bccel_5076"/>
<dbReference type="PROSITE" id="PS51272">
    <property type="entry name" value="SLH"/>
    <property type="match status" value="3"/>
</dbReference>
<proteinExistence type="predicted"/>
<dbReference type="InterPro" id="IPR032774">
    <property type="entry name" value="WG_beta_rep"/>
</dbReference>
<evidence type="ECO:0000256" key="3">
    <source>
        <dbReference type="SAM" id="SignalP"/>
    </source>
</evidence>
<dbReference type="Pfam" id="PF14903">
    <property type="entry name" value="WG_beta_rep"/>
    <property type="match status" value="4"/>
</dbReference>
<dbReference type="InterPro" id="IPR032675">
    <property type="entry name" value="LRR_dom_sf"/>
</dbReference>
<reference evidence="6" key="1">
    <citation type="submission" date="2015-07" db="EMBL/GenBank/DDBJ databases">
        <title>Near-Complete Genome Sequence of the Cellulolytic Bacterium Bacteroides (Pseudobacteroides) cellulosolvens ATCC 35603.</title>
        <authorList>
            <person name="Dassa B."/>
            <person name="Utturkar S.M."/>
            <person name="Klingeman D.M."/>
            <person name="Hurt R.A."/>
            <person name="Keller M."/>
            <person name="Xu J."/>
            <person name="Reddy Y.H.K."/>
            <person name="Borovok I."/>
            <person name="Grinberg I.R."/>
            <person name="Lamed R."/>
            <person name="Zhivin O."/>
            <person name="Bayer E.A."/>
            <person name="Brown S.D."/>
        </authorList>
    </citation>
    <scope>NUCLEOTIDE SEQUENCE [LARGE SCALE GENOMIC DNA]</scope>
    <source>
        <strain evidence="6">DSM 2933</strain>
    </source>
</reference>
<dbReference type="AlphaFoldDB" id="A0A0L6JVQ6"/>
<dbReference type="Pfam" id="PF13306">
    <property type="entry name" value="LRR_5"/>
    <property type="match status" value="4"/>
</dbReference>
<feature type="domain" description="SLH" evidence="4">
    <location>
        <begin position="1115"/>
        <end position="1171"/>
    </location>
</feature>
<dbReference type="eggNOG" id="COG2866">
    <property type="taxonomic scope" value="Bacteria"/>
</dbReference>
<dbReference type="SUPFAM" id="SSF69360">
    <property type="entry name" value="Cell wall binding repeat"/>
    <property type="match status" value="1"/>
</dbReference>
<gene>
    <name evidence="5" type="ORF">Bccel_5076</name>
</gene>
<feature type="region of interest" description="Disordered" evidence="2">
    <location>
        <begin position="797"/>
        <end position="818"/>
    </location>
</feature>
<dbReference type="PATRIC" id="fig|398512.5.peg.5317"/>
<dbReference type="InterPro" id="IPR001119">
    <property type="entry name" value="SLH_dom"/>
</dbReference>
<keyword evidence="6" id="KW-1185">Reference proteome</keyword>
<feature type="compositionally biased region" description="Polar residues" evidence="2">
    <location>
        <begin position="934"/>
        <end position="952"/>
    </location>
</feature>
<sequence length="1171" mass="128319">MRRRLIVLFLILSFCFNQLLVPVFAENEQEYTYTESNGEITITKYTGPDVSELSIPGTIDGKPVTSIADSIFIREESSTGGTPVPVPVPFPNSFEFTVLKKIIIPENVKSVGRMFSSCDNLQTVEIPSTVTEIKDVYIAFMTNRKLQSIDVSKNNLNYSSENGILFNKDKSELIYYPRGKRDTEYTIPRSVTDLGPLSIRCDNLISINIHENVKDIFSHSINGNSLELINVSTDNPHFTSDDGILYNKDKTIMIKYPQNKSNSDYIIPSTVNVLSSMDSNNLKTVTIPESVYEMPSNLSSCTNLQSIAVHEKNTVYSSEDGVLFDKAKLKLISYPRCKTDTVYSIPLGVEKIPSNAFNIVNSITRVNVPSSVTSLDSTAFFGCTNLKSMYFYGDAPEATYPVSFSLVINKDFKFYYAEGSKGFTNPWKGFPAESFEGVKYEVISTPKWEQAHPFSEGLAAVVMDTGDEQLGKRWGYIDTTGQTVISPKYLEADDFNEGVASVKNGTIKFIDKTGKVVLDSANLVNEYTGYNGDYASSAVCSQGIVGFNLPPLNCTDIFDINGTFAFGSDESFKMWLLPFSENVSCGAFYNTLEGSIRNGFIDINHNIIYPEQTEPGYLYGFDQGLALAGSKEKNGNIKFGFIDKSGKYVVVPQFDNVFLNNNKQAFFEGLAVVSQNNKWGAIDKTGKYAINPVWDNMHIFKEGLAWVEKDNKWGCIDKTGNVIIKPSYDSFTTFANGIALVRNNGKFCFIDKKGNYIGGLTEDIDNVSCFNDNGIIQTMKNNLFGAIKVLTTLETPESTATPAPTKLTISPPSNTHTPVPTVLTPTPTSTPAFTPILTPTNSPVPTYTITPFPYTTDYPTPTFTATATPTPSSYTNGSGGGIYVTGQITYTPTPTHTPIPTLSAAISIPYSKLRLTSTSTNTPTRTPTNTPTSIKNATPSGQNPSLSSAVSNSPTATPTAVPTITPSATPTAKITVTPSATPALETEPTKSKPAAIIFKDIQSHWAKIQITELVGKNVISGYENGTFRPDNNITRAELAVIIVKVLGLKLLSGDTKFNDDNDIPAWAKAYINTAAESGIISGYGDNTFKSDKPCSRQEIVVMIMRAFKFGSSNKKLNLKDSSAIQNWARDYITKAIELQIIKGYEDMTFKPEKNVTRAEAAAIVSNSLKKK</sequence>
<evidence type="ECO:0000313" key="6">
    <source>
        <dbReference type="Proteomes" id="UP000036923"/>
    </source>
</evidence>
<feature type="compositionally biased region" description="Low complexity" evidence="2">
    <location>
        <begin position="953"/>
        <end position="973"/>
    </location>
</feature>
<evidence type="ECO:0000259" key="4">
    <source>
        <dbReference type="PROSITE" id="PS51272"/>
    </source>
</evidence>
<evidence type="ECO:0000256" key="2">
    <source>
        <dbReference type="SAM" id="MobiDB-lite"/>
    </source>
</evidence>
<feature type="domain" description="SLH" evidence="4">
    <location>
        <begin position="1057"/>
        <end position="1114"/>
    </location>
</feature>
<dbReference type="PANTHER" id="PTHR37841">
    <property type="entry name" value="GLR2918 PROTEIN"/>
    <property type="match status" value="1"/>
</dbReference>
<organism evidence="5 6">
    <name type="scientific">Pseudobacteroides cellulosolvens ATCC 35603 = DSM 2933</name>
    <dbReference type="NCBI Taxonomy" id="398512"/>
    <lineage>
        <taxon>Bacteria</taxon>
        <taxon>Bacillati</taxon>
        <taxon>Bacillota</taxon>
        <taxon>Clostridia</taxon>
        <taxon>Eubacteriales</taxon>
        <taxon>Oscillospiraceae</taxon>
        <taxon>Pseudobacteroides</taxon>
    </lineage>
</organism>
<feature type="compositionally biased region" description="Low complexity" evidence="2">
    <location>
        <begin position="916"/>
        <end position="933"/>
    </location>
</feature>
<feature type="domain" description="SLH" evidence="4">
    <location>
        <begin position="993"/>
        <end position="1056"/>
    </location>
</feature>
<evidence type="ECO:0000313" key="5">
    <source>
        <dbReference type="EMBL" id="KNY29799.1"/>
    </source>
</evidence>
<dbReference type="Gene3D" id="3.80.10.10">
    <property type="entry name" value="Ribonuclease Inhibitor"/>
    <property type="match status" value="2"/>
</dbReference>
<evidence type="ECO:0000256" key="1">
    <source>
        <dbReference type="ARBA" id="ARBA00022737"/>
    </source>
</evidence>
<dbReference type="EMBL" id="LGTC01000001">
    <property type="protein sequence ID" value="KNY29799.1"/>
    <property type="molecule type" value="Genomic_DNA"/>
</dbReference>
<dbReference type="eggNOG" id="COG3266">
    <property type="taxonomic scope" value="Bacteria"/>
</dbReference>
<feature type="signal peptide" evidence="3">
    <location>
        <begin position="1"/>
        <end position="25"/>
    </location>
</feature>
<dbReference type="SUPFAM" id="SSF52047">
    <property type="entry name" value="RNI-like"/>
    <property type="match status" value="1"/>
</dbReference>
<dbReference type="InterPro" id="IPR026906">
    <property type="entry name" value="LRR_5"/>
</dbReference>
<dbReference type="eggNOG" id="COG3291">
    <property type="taxonomic scope" value="Bacteria"/>
</dbReference>
<dbReference type="Proteomes" id="UP000036923">
    <property type="component" value="Unassembled WGS sequence"/>
</dbReference>
<dbReference type="Pfam" id="PF00395">
    <property type="entry name" value="SLH"/>
    <property type="match status" value="3"/>
</dbReference>
<protein>
    <submittedName>
        <fullName evidence="5">S-layer domain-containing protein</fullName>
    </submittedName>
</protein>
<name>A0A0L6JVQ6_9FIRM</name>
<dbReference type="OrthoDB" id="210273at2"/>
<accession>A0A0L6JVQ6</accession>
<dbReference type="eggNOG" id="COG5263">
    <property type="taxonomic scope" value="Bacteria"/>
</dbReference>